<keyword evidence="2 4" id="KW-0863">Zinc-finger</keyword>
<feature type="region of interest" description="Disordered" evidence="5">
    <location>
        <begin position="622"/>
        <end position="655"/>
    </location>
</feature>
<feature type="region of interest" description="Disordered" evidence="5">
    <location>
        <begin position="742"/>
        <end position="825"/>
    </location>
</feature>
<dbReference type="GO" id="GO:0008270">
    <property type="term" value="F:zinc ion binding"/>
    <property type="evidence" value="ECO:0007669"/>
    <property type="project" value="UniProtKB-KW"/>
</dbReference>
<feature type="region of interest" description="Disordered" evidence="5">
    <location>
        <begin position="256"/>
        <end position="290"/>
    </location>
</feature>
<feature type="region of interest" description="Disordered" evidence="5">
    <location>
        <begin position="978"/>
        <end position="999"/>
    </location>
</feature>
<name>A0A9R1TY84_9HYME</name>
<feature type="compositionally biased region" description="Basic and acidic residues" evidence="5">
    <location>
        <begin position="256"/>
        <end position="281"/>
    </location>
</feature>
<feature type="region of interest" description="Disordered" evidence="5">
    <location>
        <begin position="1"/>
        <end position="33"/>
    </location>
</feature>
<feature type="compositionally biased region" description="Basic residues" evidence="5">
    <location>
        <begin position="1366"/>
        <end position="1380"/>
    </location>
</feature>
<feature type="compositionally biased region" description="Basic and acidic residues" evidence="5">
    <location>
        <begin position="694"/>
        <end position="720"/>
    </location>
</feature>
<dbReference type="Pfam" id="PF07535">
    <property type="entry name" value="zf-DBF"/>
    <property type="match status" value="1"/>
</dbReference>
<gene>
    <name evidence="8" type="primary">LOC105264938</name>
</gene>
<protein>
    <submittedName>
        <fullName evidence="8">Uncharacterized protein isoform X1</fullName>
    </submittedName>
</protein>
<dbReference type="InterPro" id="IPR038545">
    <property type="entry name" value="Znf_DBF_sf"/>
</dbReference>
<dbReference type="PROSITE" id="PS51265">
    <property type="entry name" value="ZF_DBF4"/>
    <property type="match status" value="1"/>
</dbReference>
<keyword evidence="3" id="KW-0862">Zinc</keyword>
<evidence type="ECO:0000256" key="3">
    <source>
        <dbReference type="ARBA" id="ARBA00022833"/>
    </source>
</evidence>
<reference evidence="8" key="1">
    <citation type="submission" date="2025-08" db="UniProtKB">
        <authorList>
            <consortium name="RefSeq"/>
        </authorList>
    </citation>
    <scope>IDENTIFICATION</scope>
    <source>
        <strain evidence="8">USDA-PBARC FA_bdor</strain>
        <tissue evidence="8">Whole organism</tissue>
    </source>
</reference>
<feature type="region of interest" description="Disordered" evidence="5">
    <location>
        <begin position="1455"/>
        <end position="1491"/>
    </location>
</feature>
<feature type="region of interest" description="Disordered" evidence="5">
    <location>
        <begin position="583"/>
        <end position="609"/>
    </location>
</feature>
<dbReference type="GO" id="GO:0010571">
    <property type="term" value="P:positive regulation of nuclear cell cycle DNA replication"/>
    <property type="evidence" value="ECO:0007669"/>
    <property type="project" value="TreeGrafter"/>
</dbReference>
<sequence length="1491" mass="168515">MVSPTKVQSQKQNSLSKDKKRDNKSHIRLQKGNKPLGGKTYYLDIKNHGIASKLEAKIKDLGGAVELFLVKSVTLVVSDRAGKSDQTHCDRGKWGYASGGSGGPPSMRSTEVPTPTRTSPTPSFNGECPLSNSTNTRAQTAHRTKSRVDAMLERALTQPQKCSVDPLDNAHSWGIPIWTTVSFQIWLDKIYSSLRDNANLKCIRRNSSADKDIKVKEFDKSYIKFESFKRDTRPVFLELSVWPTLNLEGEPGTCPFDRKKKEEEVKVEKKEKSDSKRDMTRRSRATATRARRSEQLVAGYCEICRIDYRDLNKHVQSDKHLAFVRNDDNFLSLDTLINSGASVEAFLKLNQTDDVGQDLFTNGTDKLHGVVIHSEKSDKKVKSAINDYHVDELKMVQCNGARRKLNIKLSSPHNLRARTKHESGHLLRSKGSPRHEVEKSDKFYDKFDGFTIKKRAKGTIWIEEDDPPDVKNCVNVKTDSKNPIVEDKIPLSELNDARPMKSKESRTPNDKKSQLLRVDDRKEKKCVPLENGQDRAPANESLETKALNGDSRLGAEPEEKSQGKCQFLNGSVKALSTCPDLNNKLDQKNEDNEEDEISESEVEVTDCNQLKLGDKNQRIVRISESEKQENREEKIKPKQTKRGMRSTRTRPRLSVEERLIEDNRAYYKVEVLGNKLRSSTSQCGTAPSAPSTIKELKEAEQVKEPEHIEETIKKENEPSSEKPVVVRFKRVRKSELSLLSDEAESFMFGDSRRDDSTDASDTAEDGSNSSILPGDTESDCDRRNSSSIVSSPTNNTPVKQESILMDDDSQDSVYMGRARKRRRTQTEALIKDNTDYYKFETPGSRLRFQVSPTAVKHEISSDIAKVLDNDGSPKVSSPKLQSDTDNRDNNGDKSDSVNCEKLYPSKPSAEVEKMKFSFESVPKSEPWYQTYQRQDEGAEFWHYSSESDWRKPFLLPYEIENFHENLLKLCQKNDARKKAKAAKIGPNSSGRSPRKSPRCHASTLAIMSTIIRKREQQSHSSSTSIADEESRSRTTTPKPDNKSDKSDKPSTDLEIHKIAKSIDDMLNADVDFVDDSFEVDTMATIVENENGNERHESEIFKNPSSSLRIPGAPENLLELLDNCHQHMTGIDNSSCASSECGELLIESPLKRRKRRKNRTGWPGRIRRRLQVKPVITQDVDSERENLPTQPRRHQGTGGEEEEEEEDEGEGEEDEEEEEEEEGDEDVNPGRHKIDKCDEEKTSNDENHENVFRSDNKSSPTKHIGPKSLNRKRRDPNRELGRPSSSDTLDSNCEIENEDSGYRRKGQTTIISRKNYTTGKLSSKGKQSECDEEGKDVTEVETNSVGGQSDSVECPRTECANSNSTKGIKKSTTKTRTRQRKSTSGETAFDSESCKKESLDSDPVEGPLSERISPVPQQAGEMQHRRSSIEFQPVVRVMKIDDQVDMDHSILSVTVASNRRLRSSSSPRSRNSPPAKRYKRSRGPFGRWMKDS</sequence>
<feature type="compositionally biased region" description="Polar residues" evidence="5">
    <location>
        <begin position="1306"/>
        <end position="1324"/>
    </location>
</feature>
<accession>A0A9R1TY84</accession>
<dbReference type="OrthoDB" id="21380at2759"/>
<evidence type="ECO:0000256" key="4">
    <source>
        <dbReference type="PROSITE-ProRule" id="PRU00600"/>
    </source>
</evidence>
<feature type="domain" description="DBF4-type" evidence="6">
    <location>
        <begin position="294"/>
        <end position="343"/>
    </location>
</feature>
<evidence type="ECO:0000256" key="5">
    <source>
        <dbReference type="SAM" id="MobiDB-lite"/>
    </source>
</evidence>
<dbReference type="PANTHER" id="PTHR15375">
    <property type="entry name" value="ACTIVATOR OF S-PHASE KINASE-RELATED"/>
    <property type="match status" value="1"/>
</dbReference>
<proteinExistence type="predicted"/>
<feature type="compositionally biased region" description="Polar residues" evidence="5">
    <location>
        <begin position="677"/>
        <end position="691"/>
    </location>
</feature>
<dbReference type="GO" id="GO:0003676">
    <property type="term" value="F:nucleic acid binding"/>
    <property type="evidence" value="ECO:0007669"/>
    <property type="project" value="InterPro"/>
</dbReference>
<keyword evidence="7" id="KW-1185">Reference proteome</keyword>
<feature type="compositionally biased region" description="Basic and acidic residues" evidence="5">
    <location>
        <begin position="486"/>
        <end position="527"/>
    </location>
</feature>
<feature type="compositionally biased region" description="Acidic residues" evidence="5">
    <location>
        <begin position="591"/>
        <end position="604"/>
    </location>
</feature>
<evidence type="ECO:0000256" key="2">
    <source>
        <dbReference type="ARBA" id="ARBA00022771"/>
    </source>
</evidence>
<dbReference type="Proteomes" id="UP000694866">
    <property type="component" value="Unplaced"/>
</dbReference>
<feature type="compositionally biased region" description="Basic and acidic residues" evidence="5">
    <location>
        <begin position="882"/>
        <end position="895"/>
    </location>
</feature>
<feature type="region of interest" description="Disordered" evidence="5">
    <location>
        <begin position="87"/>
        <end position="142"/>
    </location>
</feature>
<feature type="region of interest" description="Disordered" evidence="5">
    <location>
        <begin position="1011"/>
        <end position="1052"/>
    </location>
</feature>
<dbReference type="KEGG" id="fas:105264938"/>
<evidence type="ECO:0000313" key="8">
    <source>
        <dbReference type="RefSeq" id="XP_011300466.1"/>
    </source>
</evidence>
<organism evidence="7 8">
    <name type="scientific">Fopius arisanus</name>
    <dbReference type="NCBI Taxonomy" id="64838"/>
    <lineage>
        <taxon>Eukaryota</taxon>
        <taxon>Metazoa</taxon>
        <taxon>Ecdysozoa</taxon>
        <taxon>Arthropoda</taxon>
        <taxon>Hexapoda</taxon>
        <taxon>Insecta</taxon>
        <taxon>Pterygota</taxon>
        <taxon>Neoptera</taxon>
        <taxon>Endopterygota</taxon>
        <taxon>Hymenoptera</taxon>
        <taxon>Apocrita</taxon>
        <taxon>Ichneumonoidea</taxon>
        <taxon>Braconidae</taxon>
        <taxon>Opiinae</taxon>
        <taxon>Fopius</taxon>
    </lineage>
</organism>
<feature type="compositionally biased region" description="Basic and acidic residues" evidence="5">
    <location>
        <begin position="1039"/>
        <end position="1052"/>
    </location>
</feature>
<feature type="compositionally biased region" description="Acidic residues" evidence="5">
    <location>
        <begin position="1198"/>
        <end position="1226"/>
    </location>
</feature>
<dbReference type="RefSeq" id="XP_011300466.1">
    <property type="nucleotide sequence ID" value="XM_011302164.1"/>
</dbReference>
<feature type="compositionally biased region" description="Polar residues" evidence="5">
    <location>
        <begin position="1339"/>
        <end position="1350"/>
    </location>
</feature>
<feature type="compositionally biased region" description="Basic and acidic residues" evidence="5">
    <location>
        <begin position="1234"/>
        <end position="1255"/>
    </location>
</feature>
<dbReference type="GO" id="GO:0031431">
    <property type="term" value="C:Dbf4-dependent protein kinase complex"/>
    <property type="evidence" value="ECO:0007669"/>
    <property type="project" value="TreeGrafter"/>
</dbReference>
<feature type="compositionally biased region" description="Basic residues" evidence="5">
    <location>
        <begin position="1151"/>
        <end position="1170"/>
    </location>
</feature>
<feature type="compositionally biased region" description="Polar residues" evidence="5">
    <location>
        <begin position="785"/>
        <end position="799"/>
    </location>
</feature>
<feature type="region of interest" description="Disordered" evidence="5">
    <location>
        <begin position="486"/>
        <end position="562"/>
    </location>
</feature>
<evidence type="ECO:0000259" key="6">
    <source>
        <dbReference type="PROSITE" id="PS51265"/>
    </source>
</evidence>
<feature type="compositionally biased region" description="Polar residues" evidence="5">
    <location>
        <begin position="1"/>
        <end position="15"/>
    </location>
</feature>
<feature type="compositionally biased region" description="Polar residues" evidence="5">
    <location>
        <begin position="130"/>
        <end position="139"/>
    </location>
</feature>
<dbReference type="InterPro" id="IPR006572">
    <property type="entry name" value="Znf_DBF"/>
</dbReference>
<dbReference type="FunFam" id="6.10.250.3410:FF:000001">
    <property type="entry name" value="Protein DBF4 homolog A"/>
    <property type="match status" value="1"/>
</dbReference>
<keyword evidence="1" id="KW-0479">Metal-binding</keyword>
<feature type="compositionally biased region" description="Low complexity" evidence="5">
    <location>
        <begin position="1462"/>
        <end position="1473"/>
    </location>
</feature>
<feature type="compositionally biased region" description="Basic and acidic residues" evidence="5">
    <location>
        <begin position="622"/>
        <end position="636"/>
    </location>
</feature>
<dbReference type="GO" id="GO:0043539">
    <property type="term" value="F:protein serine/threonine kinase activator activity"/>
    <property type="evidence" value="ECO:0007669"/>
    <property type="project" value="TreeGrafter"/>
</dbReference>
<dbReference type="GeneID" id="105264938"/>
<evidence type="ECO:0000313" key="7">
    <source>
        <dbReference type="Proteomes" id="UP000694866"/>
    </source>
</evidence>
<feature type="compositionally biased region" description="Basic and acidic residues" evidence="5">
    <location>
        <begin position="16"/>
        <end position="25"/>
    </location>
</feature>
<dbReference type="PANTHER" id="PTHR15375:SF26">
    <property type="entry name" value="PROTEIN CHIFFON"/>
    <property type="match status" value="1"/>
</dbReference>
<feature type="region of interest" description="Disordered" evidence="5">
    <location>
        <begin position="1151"/>
        <end position="1430"/>
    </location>
</feature>
<dbReference type="GO" id="GO:1901987">
    <property type="term" value="P:regulation of cell cycle phase transition"/>
    <property type="evidence" value="ECO:0007669"/>
    <property type="project" value="TreeGrafter"/>
</dbReference>
<dbReference type="Gene3D" id="6.10.250.3410">
    <property type="entry name" value="DBF zinc finger"/>
    <property type="match status" value="1"/>
</dbReference>
<evidence type="ECO:0000256" key="1">
    <source>
        <dbReference type="ARBA" id="ARBA00022723"/>
    </source>
</evidence>
<feature type="region of interest" description="Disordered" evidence="5">
    <location>
        <begin position="867"/>
        <end position="901"/>
    </location>
</feature>
<feature type="compositionally biased region" description="Basic and acidic residues" evidence="5">
    <location>
        <begin position="553"/>
        <end position="562"/>
    </location>
</feature>
<dbReference type="InterPro" id="IPR051590">
    <property type="entry name" value="Replication_Regulatory_Kinase"/>
</dbReference>
<dbReference type="SMART" id="SM00586">
    <property type="entry name" value="ZnF_DBF"/>
    <property type="match status" value="1"/>
</dbReference>
<feature type="region of interest" description="Disordered" evidence="5">
    <location>
        <begin position="677"/>
        <end position="725"/>
    </location>
</feature>
<feature type="compositionally biased region" description="Basic residues" evidence="5">
    <location>
        <begin position="637"/>
        <end position="651"/>
    </location>
</feature>
<feature type="compositionally biased region" description="Low complexity" evidence="5">
    <location>
        <begin position="113"/>
        <end position="123"/>
    </location>
</feature>